<proteinExistence type="predicted"/>
<evidence type="ECO:0000256" key="1">
    <source>
        <dbReference type="SAM" id="SignalP"/>
    </source>
</evidence>
<reference evidence="3 4" key="1">
    <citation type="submission" date="2019-08" db="EMBL/GenBank/DDBJ databases">
        <title>Archangium and Cystobacter genomes.</title>
        <authorList>
            <person name="Chen I.-C.K."/>
            <person name="Wielgoss S."/>
        </authorList>
    </citation>
    <scope>NUCLEOTIDE SEQUENCE [LARGE SCALE GENOMIC DNA]</scope>
    <source>
        <strain evidence="3 4">Cbm 6</strain>
    </source>
</reference>
<dbReference type="EMBL" id="CP043494">
    <property type="protein sequence ID" value="WNG45737.1"/>
    <property type="molecule type" value="Genomic_DNA"/>
</dbReference>
<evidence type="ECO:0000313" key="4">
    <source>
        <dbReference type="Proteomes" id="UP001611383"/>
    </source>
</evidence>
<dbReference type="InterPro" id="IPR023977">
    <property type="entry name" value="MbnP-like"/>
</dbReference>
<feature type="chain" id="PRO_5045348197" evidence="1">
    <location>
        <begin position="24"/>
        <end position="282"/>
    </location>
</feature>
<feature type="domain" description="Copper-binding protein MbnP-like" evidence="2">
    <location>
        <begin position="30"/>
        <end position="236"/>
    </location>
</feature>
<dbReference type="InterPro" id="IPR046863">
    <property type="entry name" value="MbnP-like_dom"/>
</dbReference>
<sequence>MMKVLKKSRPALLLLSVLPLLQACEKPATVVRFSAQVGEQPLRCDTRYANIGKSGTPIELIDFRLYVRDITLVRANGEKHPLILEQDGTWQVDSIALLDFADGTGTCEAGSPATRLEVVGEAPDFDDYTGLEFKLGVPEDQNHLNGSTRPPPLNSTDMYWSWQGGYKFVSLDVRTPQHDAWVFHLGASDCKGSPGEGYSCAANNQATVTLNGFNPKSNQVVLDLAGLLSDSDLNHVIDNKTDYIAGCMSGRTDPECPALYEKVGLAADGTPQAVPASFIRVR</sequence>
<keyword evidence="4" id="KW-1185">Reference proteome</keyword>
<accession>A0ABY9WPJ3</accession>
<dbReference type="RefSeq" id="WP_395821163.1">
    <property type="nucleotide sequence ID" value="NZ_CP043494.1"/>
</dbReference>
<dbReference type="PROSITE" id="PS51257">
    <property type="entry name" value="PROKAR_LIPOPROTEIN"/>
    <property type="match status" value="1"/>
</dbReference>
<dbReference type="NCBIfam" id="TIGR04052">
    <property type="entry name" value="MbnP_like_WxW"/>
    <property type="match status" value="1"/>
</dbReference>
<evidence type="ECO:0000313" key="3">
    <source>
        <dbReference type="EMBL" id="WNG45737.1"/>
    </source>
</evidence>
<dbReference type="Proteomes" id="UP001611383">
    <property type="component" value="Chromosome"/>
</dbReference>
<feature type="signal peptide" evidence="1">
    <location>
        <begin position="1"/>
        <end position="23"/>
    </location>
</feature>
<organism evidence="3 4">
    <name type="scientific">Archangium minus</name>
    <dbReference type="NCBI Taxonomy" id="83450"/>
    <lineage>
        <taxon>Bacteria</taxon>
        <taxon>Pseudomonadati</taxon>
        <taxon>Myxococcota</taxon>
        <taxon>Myxococcia</taxon>
        <taxon>Myxococcales</taxon>
        <taxon>Cystobacterineae</taxon>
        <taxon>Archangiaceae</taxon>
        <taxon>Archangium</taxon>
    </lineage>
</organism>
<keyword evidence="1" id="KW-0732">Signal</keyword>
<gene>
    <name evidence="3" type="ORF">F0U60_17690</name>
</gene>
<evidence type="ECO:0000259" key="2">
    <source>
        <dbReference type="Pfam" id="PF20243"/>
    </source>
</evidence>
<protein>
    <submittedName>
        <fullName evidence="3">Metallo-mystery pair system four-Cys motif protein</fullName>
    </submittedName>
</protein>
<dbReference type="Pfam" id="PF20243">
    <property type="entry name" value="MbnP"/>
    <property type="match status" value="1"/>
</dbReference>
<name>A0ABY9WPJ3_9BACT</name>